<dbReference type="GO" id="GO:0006890">
    <property type="term" value="P:retrograde vesicle-mediated transport, Golgi to endoplasmic reticulum"/>
    <property type="evidence" value="ECO:0007669"/>
    <property type="project" value="InterPro"/>
</dbReference>
<dbReference type="AlphaFoldDB" id="U4KXC5"/>
<dbReference type="OMA" id="DGIERRM"/>
<feature type="compositionally biased region" description="Acidic residues" evidence="10">
    <location>
        <begin position="399"/>
        <end position="416"/>
    </location>
</feature>
<evidence type="ECO:0000256" key="7">
    <source>
        <dbReference type="ARBA" id="ARBA00023054"/>
    </source>
</evidence>
<feature type="region of interest" description="Disordered" evidence="10">
    <location>
        <begin position="340"/>
        <end position="378"/>
    </location>
</feature>
<dbReference type="GO" id="GO:0005484">
    <property type="term" value="F:SNAP receptor activity"/>
    <property type="evidence" value="ECO:0007669"/>
    <property type="project" value="InterPro"/>
</dbReference>
<dbReference type="eggNOG" id="ENOG502S7WD">
    <property type="taxonomic scope" value="Eukaryota"/>
</dbReference>
<dbReference type="Proteomes" id="UP000018144">
    <property type="component" value="Unassembled WGS sequence"/>
</dbReference>
<feature type="compositionally biased region" description="Low complexity" evidence="10">
    <location>
        <begin position="351"/>
        <end position="374"/>
    </location>
</feature>
<dbReference type="OrthoDB" id="46868at2759"/>
<evidence type="ECO:0000256" key="9">
    <source>
        <dbReference type="ARBA" id="ARBA00037934"/>
    </source>
</evidence>
<comment type="subcellular location">
    <subcellularLocation>
        <location evidence="1">Endoplasmic reticulum membrane</location>
        <topology evidence="1">Single-pass type IV membrane protein</topology>
    </subcellularLocation>
</comment>
<keyword evidence="2" id="KW-0813">Transport</keyword>
<evidence type="ECO:0000256" key="10">
    <source>
        <dbReference type="SAM" id="MobiDB-lite"/>
    </source>
</evidence>
<reference evidence="12 13" key="1">
    <citation type="journal article" date="2013" name="PLoS Genet.">
        <title>The genome and development-dependent transcriptomes of Pyronema confluens: a window into fungal evolution.</title>
        <authorList>
            <person name="Traeger S."/>
            <person name="Altegoer F."/>
            <person name="Freitag M."/>
            <person name="Gabaldon T."/>
            <person name="Kempken F."/>
            <person name="Kumar A."/>
            <person name="Marcet-Houben M."/>
            <person name="Poggeler S."/>
            <person name="Stajich J.E."/>
            <person name="Nowrousian M."/>
        </authorList>
    </citation>
    <scope>NUCLEOTIDE SEQUENCE [LARGE SCALE GENOMIC DNA]</scope>
    <source>
        <strain evidence="13">CBS 100304</strain>
        <tissue evidence="12">Vegetative mycelium</tissue>
    </source>
</reference>
<keyword evidence="4" id="KW-0256">Endoplasmic reticulum</keyword>
<name>U4KXC5_PYROM</name>
<dbReference type="EMBL" id="HF935278">
    <property type="protein sequence ID" value="CCX05996.1"/>
    <property type="molecule type" value="Genomic_DNA"/>
</dbReference>
<evidence type="ECO:0000256" key="3">
    <source>
        <dbReference type="ARBA" id="ARBA00022692"/>
    </source>
</evidence>
<dbReference type="PANTHER" id="PTHR12825">
    <property type="entry name" value="BNIP1-RELATED"/>
    <property type="match status" value="1"/>
</dbReference>
<evidence type="ECO:0000256" key="4">
    <source>
        <dbReference type="ARBA" id="ARBA00022824"/>
    </source>
</evidence>
<organism evidence="12 13">
    <name type="scientific">Pyronema omphalodes (strain CBS 100304)</name>
    <name type="common">Pyronema confluens</name>
    <dbReference type="NCBI Taxonomy" id="1076935"/>
    <lineage>
        <taxon>Eukaryota</taxon>
        <taxon>Fungi</taxon>
        <taxon>Dikarya</taxon>
        <taxon>Ascomycota</taxon>
        <taxon>Pezizomycotina</taxon>
        <taxon>Pezizomycetes</taxon>
        <taxon>Pezizales</taxon>
        <taxon>Pyronemataceae</taxon>
        <taxon>Pyronema</taxon>
    </lineage>
</organism>
<evidence type="ECO:0000256" key="1">
    <source>
        <dbReference type="ARBA" id="ARBA00004163"/>
    </source>
</evidence>
<keyword evidence="7" id="KW-0175">Coiled coil</keyword>
<evidence type="ECO:0000256" key="6">
    <source>
        <dbReference type="ARBA" id="ARBA00022989"/>
    </source>
</evidence>
<gene>
    <name evidence="12" type="ORF">PCON_05583</name>
</gene>
<evidence type="ECO:0000313" key="12">
    <source>
        <dbReference type="EMBL" id="CCX05996.1"/>
    </source>
</evidence>
<keyword evidence="5" id="KW-0931">ER-Golgi transport</keyword>
<dbReference type="STRING" id="1076935.U4KXC5"/>
<evidence type="ECO:0000256" key="8">
    <source>
        <dbReference type="ARBA" id="ARBA00023136"/>
    </source>
</evidence>
<accession>U4KXC5</accession>
<dbReference type="GO" id="GO:0031201">
    <property type="term" value="C:SNARE complex"/>
    <property type="evidence" value="ECO:0007669"/>
    <property type="project" value="TreeGrafter"/>
</dbReference>
<proteinExistence type="inferred from homology"/>
<evidence type="ECO:0000313" key="13">
    <source>
        <dbReference type="Proteomes" id="UP000018144"/>
    </source>
</evidence>
<dbReference type="PANTHER" id="PTHR12825:SF0">
    <property type="entry name" value="VESICLE TRANSPORT PROTEIN SEC20"/>
    <property type="match status" value="1"/>
</dbReference>
<evidence type="ECO:0000256" key="2">
    <source>
        <dbReference type="ARBA" id="ARBA00022448"/>
    </source>
</evidence>
<keyword evidence="6" id="KW-1133">Transmembrane helix</keyword>
<comment type="similarity">
    <text evidence="9">Belongs to the SEC20 family.</text>
</comment>
<protein>
    <recommendedName>
        <fullName evidence="11">Sec20 C-terminal domain-containing protein</fullName>
    </recommendedName>
</protein>
<feature type="domain" description="Sec20 C-terminal" evidence="11">
    <location>
        <begin position="139"/>
        <end position="228"/>
    </location>
</feature>
<dbReference type="Pfam" id="PF03908">
    <property type="entry name" value="Sec20"/>
    <property type="match status" value="1"/>
</dbReference>
<keyword evidence="8" id="KW-0472">Membrane</keyword>
<keyword evidence="13" id="KW-1185">Reference proteome</keyword>
<dbReference type="InterPro" id="IPR005606">
    <property type="entry name" value="Sec20"/>
</dbReference>
<dbReference type="GO" id="GO:0005789">
    <property type="term" value="C:endoplasmic reticulum membrane"/>
    <property type="evidence" value="ECO:0007669"/>
    <property type="project" value="UniProtKB-SubCell"/>
</dbReference>
<feature type="region of interest" description="Disordered" evidence="10">
    <location>
        <begin position="393"/>
        <end position="425"/>
    </location>
</feature>
<keyword evidence="3" id="KW-0812">Transmembrane</keyword>
<evidence type="ECO:0000259" key="11">
    <source>
        <dbReference type="Pfam" id="PF03908"/>
    </source>
</evidence>
<sequence length="425" mass="47305">MASDLLTISERLHALSDTHKEMSQIAVLSRSSTPQSELTDRLHHLLREAESEYASLLDDSGLSCPLGSSCTHAGAGHGTHSDSGISSLISKIGEDLKIARRQYRKALLQARQNSVQQQAQPKRITNEKVQQQDVVVAASSDVTAALRRTQQLMHAELQKSRFVTETLEESTEALKMLGDRYQAFDNMLGKSKELIRELVKKNKSDKWYYETAIKMLVGMFIWIIIRRLLWGPIILLIVWPVKMIWWTGGTVVGLAVGDKPRALSRLEFEAVGTTKMESMVTIQTQSIQAIPTAGVVQRVEPVRISPAPSQGAEEEEIRTMTEIVANIIDDSTTTILPNTRSRRVEDPPVEVPVQEQKSDAEPVAPATEEAVPQPIAATEVDEVELRDALNEAVRKQEATEVEEPSPEAEIEIEVEPTVERKHDEL</sequence>
<evidence type="ECO:0000256" key="5">
    <source>
        <dbReference type="ARBA" id="ARBA00022892"/>
    </source>
</evidence>
<dbReference type="InterPro" id="IPR056173">
    <property type="entry name" value="Sec20_C"/>
</dbReference>